<comment type="caution">
    <text evidence="2">The sequence shown here is derived from an EMBL/GenBank/DDBJ whole genome shotgun (WGS) entry which is preliminary data.</text>
</comment>
<dbReference type="Gene3D" id="1.20.1250.20">
    <property type="entry name" value="MFS general substrate transporter like domains"/>
    <property type="match status" value="1"/>
</dbReference>
<feature type="transmembrane region" description="Helical" evidence="1">
    <location>
        <begin position="312"/>
        <end position="330"/>
    </location>
</feature>
<dbReference type="SUPFAM" id="SSF103473">
    <property type="entry name" value="MFS general substrate transporter"/>
    <property type="match status" value="1"/>
</dbReference>
<dbReference type="STRING" id="151549.A0A4C1XSS6"/>
<accession>A0A4C1XSS6</accession>
<sequence length="419" mass="46625">MAARKRVQVAQNEKQLHACVLARRESVAMDQHASFTSYSIPPSAALQNLCFAYGSSYVQRSVTHSSSTPRYYSVAALGVGDVGDRRPRKQKSFAYKLLKRGLAKSFAYKLLKRGLANLMSPTSTSDVEIEYMETKETLESEDSKCKMLQNDEKEQVPKLEKNNTRVSFQKNIIKKIMENIEVDLLKDPKFVSILIGLGFAFVSDVTYLAIEPMLLFSYGFSEFQVAMCVMAGALADLAMRFLLAIFTYFHAVDSRMLFFVGTCITVILRIALVCCDNLWYVYAVTIASGLVRCSVQVLFPLILASAVPSDRFPAALALHIIFSGVLMLVADPLIGVIYVLAGSYVYCFIALSCYCLRRRAESGFGIETKIKNGTREEIECGTGNRIKSVTGIEIRNSIWTRIGGGSENDIDSEIDRYKG</sequence>
<dbReference type="AlphaFoldDB" id="A0A4C1XSS6"/>
<feature type="transmembrane region" description="Helical" evidence="1">
    <location>
        <begin position="190"/>
        <end position="210"/>
    </location>
</feature>
<name>A0A4C1XSS6_EUMVA</name>
<gene>
    <name evidence="2" type="ORF">EVAR_51074_1</name>
</gene>
<keyword evidence="1" id="KW-0472">Membrane</keyword>
<reference evidence="2 3" key="1">
    <citation type="journal article" date="2019" name="Commun. Biol.">
        <title>The bagworm genome reveals a unique fibroin gene that provides high tensile strength.</title>
        <authorList>
            <person name="Kono N."/>
            <person name="Nakamura H."/>
            <person name="Ohtoshi R."/>
            <person name="Tomita M."/>
            <person name="Numata K."/>
            <person name="Arakawa K."/>
        </authorList>
    </citation>
    <scope>NUCLEOTIDE SEQUENCE [LARGE SCALE GENOMIC DNA]</scope>
</reference>
<feature type="transmembrane region" description="Helical" evidence="1">
    <location>
        <begin position="256"/>
        <end position="273"/>
    </location>
</feature>
<protein>
    <submittedName>
        <fullName evidence="2">Uncharacterized protein</fullName>
    </submittedName>
</protein>
<keyword evidence="1" id="KW-0812">Transmembrane</keyword>
<dbReference type="GO" id="GO:0008028">
    <property type="term" value="F:monocarboxylic acid transmembrane transporter activity"/>
    <property type="evidence" value="ECO:0007669"/>
    <property type="project" value="TreeGrafter"/>
</dbReference>
<keyword evidence="3" id="KW-1185">Reference proteome</keyword>
<dbReference type="OrthoDB" id="7185187at2759"/>
<evidence type="ECO:0000313" key="3">
    <source>
        <dbReference type="Proteomes" id="UP000299102"/>
    </source>
</evidence>
<organism evidence="2 3">
    <name type="scientific">Eumeta variegata</name>
    <name type="common">Bagworm moth</name>
    <name type="synonym">Eumeta japonica</name>
    <dbReference type="NCBI Taxonomy" id="151549"/>
    <lineage>
        <taxon>Eukaryota</taxon>
        <taxon>Metazoa</taxon>
        <taxon>Ecdysozoa</taxon>
        <taxon>Arthropoda</taxon>
        <taxon>Hexapoda</taxon>
        <taxon>Insecta</taxon>
        <taxon>Pterygota</taxon>
        <taxon>Neoptera</taxon>
        <taxon>Endopterygota</taxon>
        <taxon>Lepidoptera</taxon>
        <taxon>Glossata</taxon>
        <taxon>Ditrysia</taxon>
        <taxon>Tineoidea</taxon>
        <taxon>Psychidae</taxon>
        <taxon>Oiketicinae</taxon>
        <taxon>Eumeta</taxon>
    </lineage>
</organism>
<dbReference type="Proteomes" id="UP000299102">
    <property type="component" value="Unassembled WGS sequence"/>
</dbReference>
<dbReference type="PANTHER" id="PTHR11360">
    <property type="entry name" value="MONOCARBOXYLATE TRANSPORTER"/>
    <property type="match status" value="1"/>
</dbReference>
<feature type="transmembrane region" description="Helical" evidence="1">
    <location>
        <begin position="279"/>
        <end position="303"/>
    </location>
</feature>
<evidence type="ECO:0000256" key="1">
    <source>
        <dbReference type="SAM" id="Phobius"/>
    </source>
</evidence>
<dbReference type="InterPro" id="IPR036259">
    <property type="entry name" value="MFS_trans_sf"/>
</dbReference>
<dbReference type="EMBL" id="BGZK01000960">
    <property type="protein sequence ID" value="GBP66548.1"/>
    <property type="molecule type" value="Genomic_DNA"/>
</dbReference>
<feature type="transmembrane region" description="Helical" evidence="1">
    <location>
        <begin position="336"/>
        <end position="356"/>
    </location>
</feature>
<dbReference type="PANTHER" id="PTHR11360:SF309">
    <property type="entry name" value="MONOCARBOXYLATE TRANSPORTER 7-LIKE PROTEIN"/>
    <property type="match status" value="1"/>
</dbReference>
<dbReference type="InterPro" id="IPR050327">
    <property type="entry name" value="Proton-linked_MCT"/>
</dbReference>
<feature type="transmembrane region" description="Helical" evidence="1">
    <location>
        <begin position="230"/>
        <end position="249"/>
    </location>
</feature>
<proteinExistence type="predicted"/>
<evidence type="ECO:0000313" key="2">
    <source>
        <dbReference type="EMBL" id="GBP66548.1"/>
    </source>
</evidence>
<keyword evidence="1" id="KW-1133">Transmembrane helix</keyword>